<dbReference type="PANTHER" id="PTHR43364">
    <property type="entry name" value="NADH-SPECIFIC METHYLGLYOXAL REDUCTASE-RELATED"/>
    <property type="match status" value="1"/>
</dbReference>
<dbReference type="SUPFAM" id="SSF51430">
    <property type="entry name" value="NAD(P)-linked oxidoreductase"/>
    <property type="match status" value="1"/>
</dbReference>
<organism evidence="3 4">
    <name type="scientific">Rhizopogon vesiculosus</name>
    <dbReference type="NCBI Taxonomy" id="180088"/>
    <lineage>
        <taxon>Eukaryota</taxon>
        <taxon>Fungi</taxon>
        <taxon>Dikarya</taxon>
        <taxon>Basidiomycota</taxon>
        <taxon>Agaricomycotina</taxon>
        <taxon>Agaricomycetes</taxon>
        <taxon>Agaricomycetidae</taxon>
        <taxon>Boletales</taxon>
        <taxon>Suillineae</taxon>
        <taxon>Rhizopogonaceae</taxon>
        <taxon>Rhizopogon</taxon>
    </lineage>
</organism>
<dbReference type="AlphaFoldDB" id="A0A1J8QE33"/>
<sequence>MYNAITREMETELLPCCRKYGMRLVAYNPLAAGLFAGKVFSTEDVVPEGERFSPKSKMGQLYRTRYLKEGYFKALEVVKAAADKHHGLRLTEVALR</sequence>
<evidence type="ECO:0000256" key="1">
    <source>
        <dbReference type="ARBA" id="ARBA00023002"/>
    </source>
</evidence>
<accession>A0A1J8QE33</accession>
<evidence type="ECO:0000313" key="4">
    <source>
        <dbReference type="Proteomes" id="UP000183567"/>
    </source>
</evidence>
<evidence type="ECO:0000313" key="3">
    <source>
        <dbReference type="EMBL" id="OJA18211.1"/>
    </source>
</evidence>
<proteinExistence type="predicted"/>
<protein>
    <recommendedName>
        <fullName evidence="2">NADP-dependent oxidoreductase domain-containing protein</fullName>
    </recommendedName>
</protein>
<dbReference type="GO" id="GO:0016491">
    <property type="term" value="F:oxidoreductase activity"/>
    <property type="evidence" value="ECO:0007669"/>
    <property type="project" value="UniProtKB-KW"/>
</dbReference>
<feature type="domain" description="NADP-dependent oxidoreductase" evidence="2">
    <location>
        <begin position="2"/>
        <end position="96"/>
    </location>
</feature>
<dbReference type="EMBL" id="LVVM01001584">
    <property type="protein sequence ID" value="OJA18211.1"/>
    <property type="molecule type" value="Genomic_DNA"/>
</dbReference>
<keyword evidence="4" id="KW-1185">Reference proteome</keyword>
<dbReference type="PANTHER" id="PTHR43364:SF4">
    <property type="entry name" value="NAD(P)-LINKED OXIDOREDUCTASE SUPERFAMILY PROTEIN"/>
    <property type="match status" value="1"/>
</dbReference>
<reference evidence="3 4" key="1">
    <citation type="submission" date="2016-03" db="EMBL/GenBank/DDBJ databases">
        <title>Comparative genomics of the ectomycorrhizal sister species Rhizopogon vinicolor and Rhizopogon vesiculosus (Basidiomycota: Boletales) reveals a divergence of the mating type B locus.</title>
        <authorList>
            <person name="Mujic A.B."/>
            <person name="Kuo A."/>
            <person name="Tritt A."/>
            <person name="Lipzen A."/>
            <person name="Chen C."/>
            <person name="Johnson J."/>
            <person name="Sharma A."/>
            <person name="Barry K."/>
            <person name="Grigoriev I.V."/>
            <person name="Spatafora J.W."/>
        </authorList>
    </citation>
    <scope>NUCLEOTIDE SEQUENCE [LARGE SCALE GENOMIC DNA]</scope>
    <source>
        <strain evidence="3 4">AM-OR11-056</strain>
    </source>
</reference>
<dbReference type="InterPro" id="IPR023210">
    <property type="entry name" value="NADP_OxRdtase_dom"/>
</dbReference>
<dbReference type="Proteomes" id="UP000183567">
    <property type="component" value="Unassembled WGS sequence"/>
</dbReference>
<dbReference type="InterPro" id="IPR036812">
    <property type="entry name" value="NAD(P)_OxRdtase_dom_sf"/>
</dbReference>
<dbReference type="Gene3D" id="3.20.20.100">
    <property type="entry name" value="NADP-dependent oxidoreductase domain"/>
    <property type="match status" value="1"/>
</dbReference>
<evidence type="ECO:0000259" key="2">
    <source>
        <dbReference type="Pfam" id="PF00248"/>
    </source>
</evidence>
<dbReference type="Pfam" id="PF00248">
    <property type="entry name" value="Aldo_ket_red"/>
    <property type="match status" value="1"/>
</dbReference>
<dbReference type="OrthoDB" id="2310150at2759"/>
<dbReference type="STRING" id="180088.A0A1J8QE33"/>
<keyword evidence="1" id="KW-0560">Oxidoreductase</keyword>
<dbReference type="InterPro" id="IPR050523">
    <property type="entry name" value="AKR_Detox_Biosynth"/>
</dbReference>
<gene>
    <name evidence="3" type="ORF">AZE42_06174</name>
</gene>
<comment type="caution">
    <text evidence="3">The sequence shown here is derived from an EMBL/GenBank/DDBJ whole genome shotgun (WGS) entry which is preliminary data.</text>
</comment>
<name>A0A1J8QE33_9AGAM</name>